<name>A0ABM6EXF1_9CLOT</name>
<evidence type="ECO:0000313" key="2">
    <source>
        <dbReference type="EMBL" id="AOY77659.1"/>
    </source>
</evidence>
<dbReference type="InterPro" id="IPR017196">
    <property type="entry name" value="ECF_substrate-spec_UCP037395"/>
</dbReference>
<keyword evidence="1" id="KW-1133">Transmembrane helix</keyword>
<dbReference type="InterPro" id="IPR024529">
    <property type="entry name" value="ECF_trnsprt_substrate-spec"/>
</dbReference>
<evidence type="ECO:0008006" key="4">
    <source>
        <dbReference type="Google" id="ProtNLM"/>
    </source>
</evidence>
<dbReference type="Gene3D" id="1.10.1760.20">
    <property type="match status" value="1"/>
</dbReference>
<keyword evidence="3" id="KW-1185">Reference proteome</keyword>
<reference evidence="2 3" key="1">
    <citation type="submission" date="2016-10" db="EMBL/GenBank/DDBJ databases">
        <title>Complete Genome Sequence of Acetogen Clostridium formicoaceticum ATCC 27076.</title>
        <authorList>
            <person name="Bao T."/>
            <person name="Cheng C."/>
            <person name="Zhao J."/>
            <person name="Yang S.-T."/>
            <person name="Wang J."/>
            <person name="Wang M."/>
        </authorList>
    </citation>
    <scope>NUCLEOTIDE SEQUENCE [LARGE SCALE GENOMIC DNA]</scope>
    <source>
        <strain evidence="2 3">ATCC 27076</strain>
    </source>
</reference>
<evidence type="ECO:0000256" key="1">
    <source>
        <dbReference type="SAM" id="Phobius"/>
    </source>
</evidence>
<feature type="transmembrane region" description="Helical" evidence="1">
    <location>
        <begin position="175"/>
        <end position="197"/>
    </location>
</feature>
<keyword evidence="1" id="KW-0812">Transmembrane</keyword>
<dbReference type="PIRSF" id="PIRSF037395">
    <property type="entry name" value="UCP037395_ABCper"/>
    <property type="match status" value="1"/>
</dbReference>
<feature type="transmembrane region" description="Helical" evidence="1">
    <location>
        <begin position="43"/>
        <end position="63"/>
    </location>
</feature>
<feature type="transmembrane region" description="Helical" evidence="1">
    <location>
        <begin position="70"/>
        <end position="95"/>
    </location>
</feature>
<proteinExistence type="predicted"/>
<dbReference type="Proteomes" id="UP000177894">
    <property type="component" value="Chromosome"/>
</dbReference>
<protein>
    <recommendedName>
        <fullName evidence="4">ECF transporter S component</fullName>
    </recommendedName>
</protein>
<sequence>MLREEVTKMLGTHWSLVSLMLVSASLIMTYFWYDKKDISTKEIALTATLAAFAGLSRVPFAAIPSFQPTTFLVLVSGYVFGAGSGLMVGSMAAFVSNFFLGHGPWTPWQMAAWGLVGVSGGILSRWRLRHAKIFLLILSFLWGLCFGWLLNIWHWLTFVYPLTLRSFIAIQLTSIWFDFIHALGNVLFMYFLGTDLIKILHRFKRRLTVSRLPIQELERS</sequence>
<keyword evidence="1" id="KW-0472">Membrane</keyword>
<evidence type="ECO:0000313" key="3">
    <source>
        <dbReference type="Proteomes" id="UP000177894"/>
    </source>
</evidence>
<feature type="transmembrane region" description="Helical" evidence="1">
    <location>
        <begin position="133"/>
        <end position="155"/>
    </location>
</feature>
<accession>A0ABM6EXF1</accession>
<dbReference type="Pfam" id="PF12822">
    <property type="entry name" value="ECF_trnsprt"/>
    <property type="match status" value="1"/>
</dbReference>
<gene>
    <name evidence="2" type="ORF">BJL90_18430</name>
</gene>
<organism evidence="2 3">
    <name type="scientific">Clostridium formicaceticum</name>
    <dbReference type="NCBI Taxonomy" id="1497"/>
    <lineage>
        <taxon>Bacteria</taxon>
        <taxon>Bacillati</taxon>
        <taxon>Bacillota</taxon>
        <taxon>Clostridia</taxon>
        <taxon>Eubacteriales</taxon>
        <taxon>Clostridiaceae</taxon>
        <taxon>Clostridium</taxon>
    </lineage>
</organism>
<feature type="transmembrane region" description="Helical" evidence="1">
    <location>
        <begin position="107"/>
        <end position="126"/>
    </location>
</feature>
<feature type="transmembrane region" description="Helical" evidence="1">
    <location>
        <begin position="12"/>
        <end position="31"/>
    </location>
</feature>
<dbReference type="EMBL" id="CP017603">
    <property type="protein sequence ID" value="AOY77659.1"/>
    <property type="molecule type" value="Genomic_DNA"/>
</dbReference>